<evidence type="ECO:0000256" key="4">
    <source>
        <dbReference type="ARBA" id="ARBA00022722"/>
    </source>
</evidence>
<dbReference type="InterPro" id="IPR001969">
    <property type="entry name" value="Aspartic_peptidase_AS"/>
</dbReference>
<dbReference type="PROSITE" id="PS50878">
    <property type="entry name" value="RT_POL"/>
    <property type="match status" value="1"/>
</dbReference>
<feature type="region of interest" description="Disordered" evidence="9">
    <location>
        <begin position="1"/>
        <end position="60"/>
    </location>
</feature>
<dbReference type="Proteomes" id="UP001491310">
    <property type="component" value="Unassembled WGS sequence"/>
</dbReference>
<dbReference type="Pfam" id="PF03732">
    <property type="entry name" value="Retrotrans_gag"/>
    <property type="match status" value="1"/>
</dbReference>
<evidence type="ECO:0000256" key="2">
    <source>
        <dbReference type="ARBA" id="ARBA00022679"/>
    </source>
</evidence>
<dbReference type="PANTHER" id="PTHR37984:SF5">
    <property type="entry name" value="PROTEIN NYNRIN-LIKE"/>
    <property type="match status" value="1"/>
</dbReference>
<feature type="region of interest" description="Disordered" evidence="9">
    <location>
        <begin position="76"/>
        <end position="108"/>
    </location>
</feature>
<name>A0ABR2YAZ4_9CHLO</name>
<dbReference type="InterPro" id="IPR021109">
    <property type="entry name" value="Peptidase_aspartic_dom_sf"/>
</dbReference>
<keyword evidence="3" id="KW-0548">Nucleotidyltransferase</keyword>
<proteinExistence type="predicted"/>
<dbReference type="SMART" id="SM00343">
    <property type="entry name" value="ZnF_C2HC"/>
    <property type="match status" value="1"/>
</dbReference>
<evidence type="ECO:0000256" key="7">
    <source>
        <dbReference type="ARBA" id="ARBA00022918"/>
    </source>
</evidence>
<accession>A0ABR2YAZ4</accession>
<feature type="compositionally biased region" description="Basic and acidic residues" evidence="9">
    <location>
        <begin position="442"/>
        <end position="492"/>
    </location>
</feature>
<keyword evidence="2" id="KW-0808">Transferase</keyword>
<dbReference type="PROSITE" id="PS00141">
    <property type="entry name" value="ASP_PROTEASE"/>
    <property type="match status" value="1"/>
</dbReference>
<evidence type="ECO:0000256" key="6">
    <source>
        <dbReference type="ARBA" id="ARBA00022801"/>
    </source>
</evidence>
<dbReference type="Gene3D" id="3.30.70.270">
    <property type="match status" value="2"/>
</dbReference>
<dbReference type="SUPFAM" id="SSF57756">
    <property type="entry name" value="Retrovirus zinc finger-like domains"/>
    <property type="match status" value="1"/>
</dbReference>
<keyword evidence="8" id="KW-0863">Zinc-finger</keyword>
<dbReference type="InterPro" id="IPR036875">
    <property type="entry name" value="Znf_CCHC_sf"/>
</dbReference>
<gene>
    <name evidence="12" type="ORF">WJX75_004521</name>
</gene>
<dbReference type="InterPro" id="IPR043502">
    <property type="entry name" value="DNA/RNA_pol_sf"/>
</dbReference>
<feature type="compositionally biased region" description="Gly residues" evidence="9">
    <location>
        <begin position="328"/>
        <end position="342"/>
    </location>
</feature>
<protein>
    <recommendedName>
        <fullName evidence="1">RNA-directed DNA polymerase</fullName>
        <ecNumber evidence="1">2.7.7.49</ecNumber>
    </recommendedName>
</protein>
<evidence type="ECO:0000313" key="12">
    <source>
        <dbReference type="EMBL" id="KAK9901099.1"/>
    </source>
</evidence>
<evidence type="ECO:0000256" key="1">
    <source>
        <dbReference type="ARBA" id="ARBA00012493"/>
    </source>
</evidence>
<dbReference type="CDD" id="cd00303">
    <property type="entry name" value="retropepsin_like"/>
    <property type="match status" value="1"/>
</dbReference>
<comment type="caution">
    <text evidence="12">The sequence shown here is derived from an EMBL/GenBank/DDBJ whole genome shotgun (WGS) entry which is preliminary data.</text>
</comment>
<keyword evidence="13" id="KW-1185">Reference proteome</keyword>
<dbReference type="InterPro" id="IPR000477">
    <property type="entry name" value="RT_dom"/>
</dbReference>
<evidence type="ECO:0000256" key="8">
    <source>
        <dbReference type="PROSITE-ProRule" id="PRU00047"/>
    </source>
</evidence>
<dbReference type="Gene3D" id="3.10.20.370">
    <property type="match status" value="1"/>
</dbReference>
<reference evidence="12 13" key="1">
    <citation type="journal article" date="2024" name="Nat. Commun.">
        <title>Phylogenomics reveals the evolutionary origins of lichenization in chlorophyte algae.</title>
        <authorList>
            <person name="Puginier C."/>
            <person name="Libourel C."/>
            <person name="Otte J."/>
            <person name="Skaloud P."/>
            <person name="Haon M."/>
            <person name="Grisel S."/>
            <person name="Petersen M."/>
            <person name="Berrin J.G."/>
            <person name="Delaux P.M."/>
            <person name="Dal Grande F."/>
            <person name="Keller J."/>
        </authorList>
    </citation>
    <scope>NUCLEOTIDE SEQUENCE [LARGE SCALE GENOMIC DNA]</scope>
    <source>
        <strain evidence="12 13">SAG 216-7</strain>
    </source>
</reference>
<dbReference type="CDD" id="cd01647">
    <property type="entry name" value="RT_LTR"/>
    <property type="match status" value="1"/>
</dbReference>
<dbReference type="PANTHER" id="PTHR37984">
    <property type="entry name" value="PROTEIN CBG26694"/>
    <property type="match status" value="1"/>
</dbReference>
<sequence>MEDPKGTGQPTESYGQSEEPSTTRQGTVYSTAGEATQASGDSIGIAEQETTSREELAGQAREISSHPLQQAALPPQEMGFPFNRAGLPIGPPGLPDPTTTGWTKPLRLNSTEDYHGESGETLENWVFHMEQRMEYHTVLDDTRRIQYAALHFKGRALLWWRNLKGRAHYFGEPKPTTWAAFKQALRREFQPVSLERLARAKLDAARQTASVAGFVDELRRLKWDIPGLSDSEMRYRFEKGLSSPAIADAVTAQLGLPLEEAFRLAITIDANRDACKDAYKGGRMGASGKQAFNHVEVKAMEQKETRACYRCGKIGHLLRDCTKPPGDNEGGQGGRGRGGVGRGRGRGKRGRGNGAGQSASIGGASEDRSEPTDGCLRRQLHSGSGRTQAAGAYRDGGYPASVRTLAGLQRPSAPDSPGPQPTVGSGAKPGGCTEAGPSTKEPLSHEGLKRGRPANSEREPAALSGDRRDHQLERPAERDPIHIGAVDADKEEDREHSLLRYTGTLCSRPARILIDSGASHNIVAAKWMRQHNIRGQLESGKRQVKFGNGETDYTSETLRQAKMRLSRAYGERLDFSVAGLDIDYDLILGKPWLWARNPDINWREDKVAFDYMGQRITLSCTLPQQSEQVLLNFMEAEELIDNGAKWFAMDARLHTEDAKGDTPKDPLEGLKAHEESLSTARRVLADYTDVFPIDLNGLPPERPVEHAIDLEPGHEPHNRPPFRLSEVEWEECRKQIRELLDKGHIRPSTSPYGAPILFVKKKDGSFRMCIDYRALNKTTVKNAYPMPRIDDLLDPLKGATVFSKMDLRSGYHQVRIREGDGYKTGFRTRDGHYEFTVMPFGLCNAPATFQRLMNGVLPDMGDFVQVYLDDILVFSKTEEEHEHHLRKVLERLREHQLYAKLPKCEFYMREVEFLGHKVSAEGISVEEQKVAAIREWPTPKNPTDVRAFLGLAGFYRRFIHHFTNIALPLHDLTRKDVAFKWEARHESAFQQLKRALCEAPVLAIADSAQRKRLKVTTDASKGAYGAVLSQGTGRDEHPIAFYSKRMTDAETRYSVQEQELLAIKKALEHWRHYLFGQQFDVETDHESLKYLNTQSLRATGRQVRWQQFFSEFGLNVKYIPGKTNIVADALSRRPDHLEPLPERSIEVTHVKLVEEKDFENRLLAGYDASEEAREILEEALTGTSDRYIVEEDGFICRIDEDKPKRLYIPDTGGTREDILRLVHDLPTGGHMGAN</sequence>
<organism evidence="12 13">
    <name type="scientific">Coccomyxa subellipsoidea</name>
    <dbReference type="NCBI Taxonomy" id="248742"/>
    <lineage>
        <taxon>Eukaryota</taxon>
        <taxon>Viridiplantae</taxon>
        <taxon>Chlorophyta</taxon>
        <taxon>core chlorophytes</taxon>
        <taxon>Trebouxiophyceae</taxon>
        <taxon>Trebouxiophyceae incertae sedis</taxon>
        <taxon>Coccomyxaceae</taxon>
        <taxon>Coccomyxa</taxon>
    </lineage>
</organism>
<feature type="domain" description="Reverse transcriptase" evidence="11">
    <location>
        <begin position="740"/>
        <end position="918"/>
    </location>
</feature>
<evidence type="ECO:0000313" key="13">
    <source>
        <dbReference type="Proteomes" id="UP001491310"/>
    </source>
</evidence>
<evidence type="ECO:0000256" key="5">
    <source>
        <dbReference type="ARBA" id="ARBA00022759"/>
    </source>
</evidence>
<dbReference type="EMBL" id="JALJOT010000019">
    <property type="protein sequence ID" value="KAK9901099.1"/>
    <property type="molecule type" value="Genomic_DNA"/>
</dbReference>
<dbReference type="InterPro" id="IPR041373">
    <property type="entry name" value="RT_RNaseH"/>
</dbReference>
<keyword evidence="7" id="KW-0695">RNA-directed DNA polymerase</keyword>
<feature type="compositionally biased region" description="Polar residues" evidence="9">
    <location>
        <begin position="8"/>
        <end position="40"/>
    </location>
</feature>
<dbReference type="InterPro" id="IPR005162">
    <property type="entry name" value="Retrotrans_gag_dom"/>
</dbReference>
<keyword evidence="6" id="KW-0378">Hydrolase</keyword>
<dbReference type="Pfam" id="PF00098">
    <property type="entry name" value="zf-CCHC"/>
    <property type="match status" value="1"/>
</dbReference>
<dbReference type="CDD" id="cd09274">
    <property type="entry name" value="RNase_HI_RT_Ty3"/>
    <property type="match status" value="1"/>
</dbReference>
<evidence type="ECO:0000259" key="11">
    <source>
        <dbReference type="PROSITE" id="PS50878"/>
    </source>
</evidence>
<keyword evidence="4" id="KW-0540">Nuclease</keyword>
<dbReference type="InterPro" id="IPR043128">
    <property type="entry name" value="Rev_trsase/Diguanyl_cyclase"/>
</dbReference>
<dbReference type="PROSITE" id="PS50158">
    <property type="entry name" value="ZF_CCHC"/>
    <property type="match status" value="1"/>
</dbReference>
<keyword evidence="8" id="KW-0479">Metal-binding</keyword>
<keyword evidence="8" id="KW-0862">Zinc</keyword>
<dbReference type="Gene3D" id="2.40.70.10">
    <property type="entry name" value="Acid Proteases"/>
    <property type="match status" value="1"/>
</dbReference>
<feature type="domain" description="CCHC-type" evidence="10">
    <location>
        <begin position="308"/>
        <end position="323"/>
    </location>
</feature>
<dbReference type="InterPro" id="IPR050951">
    <property type="entry name" value="Retrovirus_Pol_polyprotein"/>
</dbReference>
<evidence type="ECO:0000256" key="9">
    <source>
        <dbReference type="SAM" id="MobiDB-lite"/>
    </source>
</evidence>
<evidence type="ECO:0000256" key="3">
    <source>
        <dbReference type="ARBA" id="ARBA00022695"/>
    </source>
</evidence>
<dbReference type="Pfam" id="PF17917">
    <property type="entry name" value="RT_RNaseH"/>
    <property type="match status" value="1"/>
</dbReference>
<dbReference type="Pfam" id="PF08284">
    <property type="entry name" value="RVP_2"/>
    <property type="match status" value="1"/>
</dbReference>
<dbReference type="EC" id="2.7.7.49" evidence="1"/>
<dbReference type="InterPro" id="IPR001878">
    <property type="entry name" value="Znf_CCHC"/>
</dbReference>
<dbReference type="Gene3D" id="3.10.10.10">
    <property type="entry name" value="HIV Type 1 Reverse Transcriptase, subunit A, domain 1"/>
    <property type="match status" value="1"/>
</dbReference>
<feature type="region of interest" description="Disordered" evidence="9">
    <location>
        <begin position="320"/>
        <end position="492"/>
    </location>
</feature>
<dbReference type="Pfam" id="PF00078">
    <property type="entry name" value="RVT_1"/>
    <property type="match status" value="1"/>
</dbReference>
<keyword evidence="5" id="KW-0255">Endonuclease</keyword>
<dbReference type="SUPFAM" id="SSF56672">
    <property type="entry name" value="DNA/RNA polymerases"/>
    <property type="match status" value="1"/>
</dbReference>
<dbReference type="Gene3D" id="4.10.60.10">
    <property type="entry name" value="Zinc finger, CCHC-type"/>
    <property type="match status" value="1"/>
</dbReference>
<evidence type="ECO:0000259" key="10">
    <source>
        <dbReference type="PROSITE" id="PS50158"/>
    </source>
</evidence>